<dbReference type="Proteomes" id="UP001158576">
    <property type="component" value="Chromosome XSR"/>
</dbReference>
<sequence length="86" mass="9642">MKNSDRNLPGYTPAEIVIEFGSRSDGLEVAELPAEVNQSTTFPDWQKIVPIGLFVVSVAAAVMLYSYVYSRRSKERKKYSEGNLLI</sequence>
<evidence type="ECO:0000313" key="3">
    <source>
        <dbReference type="Proteomes" id="UP001158576"/>
    </source>
</evidence>
<name>A0ABN7SEG6_OIKDI</name>
<keyword evidence="1" id="KW-1133">Transmembrane helix</keyword>
<protein>
    <submittedName>
        <fullName evidence="2">Oidioi.mRNA.OKI2018_I69.XSR.g14332.t1.cds</fullName>
    </submittedName>
</protein>
<evidence type="ECO:0000313" key="2">
    <source>
        <dbReference type="EMBL" id="CAG5095777.1"/>
    </source>
</evidence>
<accession>A0ABN7SEG6</accession>
<dbReference type="EMBL" id="OU015569">
    <property type="protein sequence ID" value="CAG5095777.1"/>
    <property type="molecule type" value="Genomic_DNA"/>
</dbReference>
<proteinExistence type="predicted"/>
<reference evidence="2 3" key="1">
    <citation type="submission" date="2021-04" db="EMBL/GenBank/DDBJ databases">
        <authorList>
            <person name="Bliznina A."/>
        </authorList>
    </citation>
    <scope>NUCLEOTIDE SEQUENCE [LARGE SCALE GENOMIC DNA]</scope>
</reference>
<keyword evidence="1" id="KW-0812">Transmembrane</keyword>
<organism evidence="2 3">
    <name type="scientific">Oikopleura dioica</name>
    <name type="common">Tunicate</name>
    <dbReference type="NCBI Taxonomy" id="34765"/>
    <lineage>
        <taxon>Eukaryota</taxon>
        <taxon>Metazoa</taxon>
        <taxon>Chordata</taxon>
        <taxon>Tunicata</taxon>
        <taxon>Appendicularia</taxon>
        <taxon>Copelata</taxon>
        <taxon>Oikopleuridae</taxon>
        <taxon>Oikopleura</taxon>
    </lineage>
</organism>
<keyword evidence="3" id="KW-1185">Reference proteome</keyword>
<gene>
    <name evidence="2" type="ORF">OKIOD_LOCUS5890</name>
</gene>
<evidence type="ECO:0000256" key="1">
    <source>
        <dbReference type="SAM" id="Phobius"/>
    </source>
</evidence>
<feature type="transmembrane region" description="Helical" evidence="1">
    <location>
        <begin position="48"/>
        <end position="68"/>
    </location>
</feature>
<keyword evidence="1" id="KW-0472">Membrane</keyword>